<dbReference type="AlphaFoldDB" id="A0A3N4IC38"/>
<organism evidence="2 3">
    <name type="scientific">Ascobolus immersus RN42</name>
    <dbReference type="NCBI Taxonomy" id="1160509"/>
    <lineage>
        <taxon>Eukaryota</taxon>
        <taxon>Fungi</taxon>
        <taxon>Dikarya</taxon>
        <taxon>Ascomycota</taxon>
        <taxon>Pezizomycotina</taxon>
        <taxon>Pezizomycetes</taxon>
        <taxon>Pezizales</taxon>
        <taxon>Ascobolaceae</taxon>
        <taxon>Ascobolus</taxon>
    </lineage>
</organism>
<evidence type="ECO:0000256" key="1">
    <source>
        <dbReference type="SAM" id="MobiDB-lite"/>
    </source>
</evidence>
<sequence length="339" mass="38122">MSRYDNYGNRYQVVSRGVNEKGNRWVKTDFGAGHPNENTYRYSNGDGGFYYNNPSGSRYWSNDAGTDYFWPADCNDAKWIREGGSSGQWRLLDPDYGASTSNISGRSQQSAASHAPVAKAEFDAVRSDTRYYSDSGEGDDNHKDRNTCQHHNQEQEHCSSIGYIRAEPLSSNYDRYYACHTSRHRGSEADTRQGYRQTEFKAVPNNGFGHGQQNSEYHVHGSHDHQYNYGGPNVQVYNYNCSEARAGRDVAPGYLPSTIHVDTEGDKGDSRGIPEVDQSSSDEDYEEESGSVYDYYASGDAEDDDVGGYEDDGCDDAYGGYDDYYDEGDYAYDYDDDGY</sequence>
<evidence type="ECO:0000313" key="2">
    <source>
        <dbReference type="EMBL" id="RPA83026.1"/>
    </source>
</evidence>
<accession>A0A3N4IC38</accession>
<feature type="compositionally biased region" description="Basic and acidic residues" evidence="1">
    <location>
        <begin position="139"/>
        <end position="157"/>
    </location>
</feature>
<name>A0A3N4IC38_ASCIM</name>
<evidence type="ECO:0000313" key="3">
    <source>
        <dbReference type="Proteomes" id="UP000275078"/>
    </source>
</evidence>
<protein>
    <submittedName>
        <fullName evidence="2">Uncharacterized protein</fullName>
    </submittedName>
</protein>
<feature type="compositionally biased region" description="Polar residues" evidence="1">
    <location>
        <begin position="100"/>
        <end position="112"/>
    </location>
</feature>
<reference evidence="2 3" key="1">
    <citation type="journal article" date="2018" name="Nat. Ecol. Evol.">
        <title>Pezizomycetes genomes reveal the molecular basis of ectomycorrhizal truffle lifestyle.</title>
        <authorList>
            <person name="Murat C."/>
            <person name="Payen T."/>
            <person name="Noel B."/>
            <person name="Kuo A."/>
            <person name="Morin E."/>
            <person name="Chen J."/>
            <person name="Kohler A."/>
            <person name="Krizsan K."/>
            <person name="Balestrini R."/>
            <person name="Da Silva C."/>
            <person name="Montanini B."/>
            <person name="Hainaut M."/>
            <person name="Levati E."/>
            <person name="Barry K.W."/>
            <person name="Belfiori B."/>
            <person name="Cichocki N."/>
            <person name="Clum A."/>
            <person name="Dockter R.B."/>
            <person name="Fauchery L."/>
            <person name="Guy J."/>
            <person name="Iotti M."/>
            <person name="Le Tacon F."/>
            <person name="Lindquist E.A."/>
            <person name="Lipzen A."/>
            <person name="Malagnac F."/>
            <person name="Mello A."/>
            <person name="Molinier V."/>
            <person name="Miyauchi S."/>
            <person name="Poulain J."/>
            <person name="Riccioni C."/>
            <person name="Rubini A."/>
            <person name="Sitrit Y."/>
            <person name="Splivallo R."/>
            <person name="Traeger S."/>
            <person name="Wang M."/>
            <person name="Zifcakova L."/>
            <person name="Wipf D."/>
            <person name="Zambonelli A."/>
            <person name="Paolocci F."/>
            <person name="Nowrousian M."/>
            <person name="Ottonello S."/>
            <person name="Baldrian P."/>
            <person name="Spatafora J.W."/>
            <person name="Henrissat B."/>
            <person name="Nagy L.G."/>
            <person name="Aury J.M."/>
            <person name="Wincker P."/>
            <person name="Grigoriev I.V."/>
            <person name="Bonfante P."/>
            <person name="Martin F.M."/>
        </authorList>
    </citation>
    <scope>NUCLEOTIDE SEQUENCE [LARGE SCALE GENOMIC DNA]</scope>
    <source>
        <strain evidence="2 3">RN42</strain>
    </source>
</reference>
<feature type="region of interest" description="Disordered" evidence="1">
    <location>
        <begin position="130"/>
        <end position="159"/>
    </location>
</feature>
<feature type="region of interest" description="Disordered" evidence="1">
    <location>
        <begin position="100"/>
        <end position="119"/>
    </location>
</feature>
<gene>
    <name evidence="2" type="ORF">BJ508DRAFT_237462</name>
</gene>
<feature type="region of interest" description="Disordered" evidence="1">
    <location>
        <begin position="256"/>
        <end position="339"/>
    </location>
</feature>
<feature type="compositionally biased region" description="Acidic residues" evidence="1">
    <location>
        <begin position="300"/>
        <end position="315"/>
    </location>
</feature>
<keyword evidence="3" id="KW-1185">Reference proteome</keyword>
<feature type="compositionally biased region" description="Acidic residues" evidence="1">
    <location>
        <begin position="323"/>
        <end position="339"/>
    </location>
</feature>
<dbReference type="EMBL" id="ML119667">
    <property type="protein sequence ID" value="RPA83026.1"/>
    <property type="molecule type" value="Genomic_DNA"/>
</dbReference>
<proteinExistence type="predicted"/>
<feature type="compositionally biased region" description="Acidic residues" evidence="1">
    <location>
        <begin position="280"/>
        <end position="289"/>
    </location>
</feature>
<feature type="compositionally biased region" description="Basic and acidic residues" evidence="1">
    <location>
        <begin position="261"/>
        <end position="274"/>
    </location>
</feature>
<dbReference type="Proteomes" id="UP000275078">
    <property type="component" value="Unassembled WGS sequence"/>
</dbReference>
<dbReference type="OrthoDB" id="5415522at2759"/>